<sequence>MFENNLDYIAHTNKLRNVNPELKIFFAISTMIVNLISNSILVPLIIVVIVGYLLIRKAGISKNFYCKFMFIPFVFALITFIFMAFFFGVGKPLLNLGIFGLSITEDGLNRGLTVFTKIIGGFSCLAFLAITTPINEFFKSLKKFKIPEIFLEITTMMYTSIFIIIEEGFRMYYSQETRLGYRDLKTAYKSLGMLAANLFLRAWERGEKLYLSMESRCYQGKIPSLKKNSSPDIKYFILLIFFEVSLFCTSCVSHKIFGL</sequence>
<dbReference type="GO" id="GO:0043190">
    <property type="term" value="C:ATP-binding cassette (ABC) transporter complex"/>
    <property type="evidence" value="ECO:0007669"/>
    <property type="project" value="InterPro"/>
</dbReference>
<feature type="transmembrane region" description="Helical" evidence="6">
    <location>
        <begin position="67"/>
        <end position="89"/>
    </location>
</feature>
<reference evidence="7 8" key="1">
    <citation type="journal article" date="2010" name="Stand. Genomic Sci.">
        <title>Complete genome sequence of Methanothermus fervidus type strain (V24S).</title>
        <authorList>
            <person name="Anderson I."/>
            <person name="Djao O.D."/>
            <person name="Misra M."/>
            <person name="Chertkov O."/>
            <person name="Nolan M."/>
            <person name="Lucas S."/>
            <person name="Lapidus A."/>
            <person name="Del Rio T.G."/>
            <person name="Tice H."/>
            <person name="Cheng J.F."/>
            <person name="Tapia R."/>
            <person name="Han C."/>
            <person name="Goodwin L."/>
            <person name="Pitluck S."/>
            <person name="Liolios K."/>
            <person name="Ivanova N."/>
            <person name="Mavromatis K."/>
            <person name="Mikhailova N."/>
            <person name="Pati A."/>
            <person name="Brambilla E."/>
            <person name="Chen A."/>
            <person name="Palaniappan K."/>
            <person name="Land M."/>
            <person name="Hauser L."/>
            <person name="Chang Y.J."/>
            <person name="Jeffries C.D."/>
            <person name="Sikorski J."/>
            <person name="Spring S."/>
            <person name="Rohde M."/>
            <person name="Eichinger K."/>
            <person name="Huber H."/>
            <person name="Wirth R."/>
            <person name="Goker M."/>
            <person name="Detter J.C."/>
            <person name="Woyke T."/>
            <person name="Bristow J."/>
            <person name="Eisen J.A."/>
            <person name="Markowitz V."/>
            <person name="Hugenholtz P."/>
            <person name="Klenk H.P."/>
            <person name="Kyrpides N.C."/>
        </authorList>
    </citation>
    <scope>NUCLEOTIDE SEQUENCE [LARGE SCALE GENOMIC DNA]</scope>
    <source>
        <strain evidence="8">ATCC 43054 / DSM 2088 / JCM 10308 / V24 S</strain>
    </source>
</reference>
<dbReference type="CDD" id="cd16914">
    <property type="entry name" value="EcfT"/>
    <property type="match status" value="1"/>
</dbReference>
<evidence type="ECO:0000256" key="4">
    <source>
        <dbReference type="ARBA" id="ARBA00022989"/>
    </source>
</evidence>
<evidence type="ECO:0000256" key="6">
    <source>
        <dbReference type="SAM" id="Phobius"/>
    </source>
</evidence>
<dbReference type="KEGG" id="mfv:Mfer_0953"/>
<dbReference type="EMBL" id="CP002278">
    <property type="protein sequence ID" value="ADP77749.1"/>
    <property type="molecule type" value="Genomic_DNA"/>
</dbReference>
<dbReference type="InterPro" id="IPR052770">
    <property type="entry name" value="Cobalt_transport_CbiQ"/>
</dbReference>
<evidence type="ECO:0000256" key="1">
    <source>
        <dbReference type="ARBA" id="ARBA00004651"/>
    </source>
</evidence>
<dbReference type="HOGENOM" id="CLU_056469_5_0_2"/>
<feature type="transmembrane region" description="Helical" evidence="6">
    <location>
        <begin position="235"/>
        <end position="257"/>
    </location>
</feature>
<protein>
    <submittedName>
        <fullName evidence="7">Cobalt ABC transporter, inner membrane subunit CbiQ</fullName>
    </submittedName>
</protein>
<dbReference type="InterPro" id="IPR012809">
    <property type="entry name" value="ECF_CbiQ"/>
</dbReference>
<evidence type="ECO:0000313" key="7">
    <source>
        <dbReference type="EMBL" id="ADP77749.1"/>
    </source>
</evidence>
<comment type="subcellular location">
    <subcellularLocation>
        <location evidence="1">Cell membrane</location>
        <topology evidence="1">Multi-pass membrane protein</topology>
    </subcellularLocation>
</comment>
<dbReference type="Proteomes" id="UP000002315">
    <property type="component" value="Chromosome"/>
</dbReference>
<evidence type="ECO:0000256" key="3">
    <source>
        <dbReference type="ARBA" id="ARBA00022692"/>
    </source>
</evidence>
<dbReference type="InterPro" id="IPR003339">
    <property type="entry name" value="ABC/ECF_trnsptr_transmembrane"/>
</dbReference>
<keyword evidence="3 6" id="KW-0812">Transmembrane</keyword>
<dbReference type="GO" id="GO:0006824">
    <property type="term" value="P:cobalt ion transport"/>
    <property type="evidence" value="ECO:0007669"/>
    <property type="project" value="InterPro"/>
</dbReference>
<dbReference type="OrthoDB" id="147966at2157"/>
<feature type="transmembrane region" description="Helical" evidence="6">
    <location>
        <begin position="24"/>
        <end position="55"/>
    </location>
</feature>
<keyword evidence="4 6" id="KW-1133">Transmembrane helix</keyword>
<dbReference type="STRING" id="523846.Mfer_0953"/>
<dbReference type="PANTHER" id="PTHR43723:SF1">
    <property type="entry name" value="COBALT TRANSPORT PROTEIN CBIQ"/>
    <property type="match status" value="1"/>
</dbReference>
<accession>E3GVY4</accession>
<dbReference type="AlphaFoldDB" id="E3GVY4"/>
<evidence type="ECO:0000256" key="2">
    <source>
        <dbReference type="ARBA" id="ARBA00022475"/>
    </source>
</evidence>
<keyword evidence="5 6" id="KW-0472">Membrane</keyword>
<keyword evidence="8" id="KW-1185">Reference proteome</keyword>
<dbReference type="NCBIfam" id="TIGR02454">
    <property type="entry name" value="ECF_T_CbiQ"/>
    <property type="match status" value="1"/>
</dbReference>
<gene>
    <name evidence="7" type="ordered locus">Mfer_0953</name>
</gene>
<organism evidence="7 8">
    <name type="scientific">Methanothermus fervidus (strain ATCC 43054 / DSM 2088 / JCM 10308 / V24 S)</name>
    <dbReference type="NCBI Taxonomy" id="523846"/>
    <lineage>
        <taxon>Archaea</taxon>
        <taxon>Methanobacteriati</taxon>
        <taxon>Methanobacteriota</taxon>
        <taxon>Methanomada group</taxon>
        <taxon>Methanobacteria</taxon>
        <taxon>Methanobacteriales</taxon>
        <taxon>Methanothermaceae</taxon>
        <taxon>Methanothermus</taxon>
    </lineage>
</organism>
<name>E3GVY4_METFV</name>
<evidence type="ECO:0000313" key="8">
    <source>
        <dbReference type="Proteomes" id="UP000002315"/>
    </source>
</evidence>
<dbReference type="PANTHER" id="PTHR43723">
    <property type="entry name" value="COBALT TRANSPORT PROTEIN CBIQ"/>
    <property type="match status" value="1"/>
</dbReference>
<keyword evidence="2" id="KW-1003">Cell membrane</keyword>
<proteinExistence type="predicted"/>
<dbReference type="Pfam" id="PF02361">
    <property type="entry name" value="CbiQ"/>
    <property type="match status" value="1"/>
</dbReference>
<feature type="transmembrane region" description="Helical" evidence="6">
    <location>
        <begin position="149"/>
        <end position="166"/>
    </location>
</feature>
<evidence type="ECO:0000256" key="5">
    <source>
        <dbReference type="ARBA" id="ARBA00023136"/>
    </source>
</evidence>
<feature type="transmembrane region" description="Helical" evidence="6">
    <location>
        <begin position="118"/>
        <end position="137"/>
    </location>
</feature>